<comment type="similarity">
    <text evidence="1 2">Belongs to the small heat shock protein (HSP20) family.</text>
</comment>
<evidence type="ECO:0000256" key="1">
    <source>
        <dbReference type="PROSITE-ProRule" id="PRU00285"/>
    </source>
</evidence>
<dbReference type="eggNOG" id="COG0071">
    <property type="taxonomic scope" value="Bacteria"/>
</dbReference>
<accession>L0DMW4</accession>
<dbReference type="InterPro" id="IPR031107">
    <property type="entry name" value="Small_HSP"/>
</dbReference>
<evidence type="ECO:0000313" key="6">
    <source>
        <dbReference type="Proteomes" id="UP000010798"/>
    </source>
</evidence>
<dbReference type="PANTHER" id="PTHR11527">
    <property type="entry name" value="HEAT-SHOCK PROTEIN 20 FAMILY MEMBER"/>
    <property type="match status" value="1"/>
</dbReference>
<feature type="domain" description="SHSP" evidence="4">
    <location>
        <begin position="33"/>
        <end position="143"/>
    </location>
</feature>
<dbReference type="OrthoDB" id="9792695at2"/>
<dbReference type="CDD" id="cd06464">
    <property type="entry name" value="ACD_sHsps-like"/>
    <property type="match status" value="1"/>
</dbReference>
<organism evidence="5 6">
    <name type="scientific">Singulisphaera acidiphila (strain ATCC BAA-1392 / DSM 18658 / VKM B-2454 / MOB10)</name>
    <dbReference type="NCBI Taxonomy" id="886293"/>
    <lineage>
        <taxon>Bacteria</taxon>
        <taxon>Pseudomonadati</taxon>
        <taxon>Planctomycetota</taxon>
        <taxon>Planctomycetia</taxon>
        <taxon>Isosphaerales</taxon>
        <taxon>Isosphaeraceae</taxon>
        <taxon>Singulisphaera</taxon>
    </lineage>
</organism>
<dbReference type="InterPro" id="IPR008978">
    <property type="entry name" value="HSP20-like_chaperone"/>
</dbReference>
<dbReference type="KEGG" id="saci:Sinac_6064"/>
<proteinExistence type="inferred from homology"/>
<evidence type="ECO:0000256" key="3">
    <source>
        <dbReference type="SAM" id="MobiDB-lite"/>
    </source>
</evidence>
<dbReference type="PROSITE" id="PS01031">
    <property type="entry name" value="SHSP"/>
    <property type="match status" value="1"/>
</dbReference>
<dbReference type="RefSeq" id="WP_015249260.1">
    <property type="nucleotide sequence ID" value="NC_019892.1"/>
</dbReference>
<dbReference type="AlphaFoldDB" id="L0DMW4"/>
<dbReference type="InterPro" id="IPR002068">
    <property type="entry name" value="A-crystallin/Hsp20_dom"/>
</dbReference>
<gene>
    <name evidence="5" type="ordered locus">Sinac_6064</name>
</gene>
<dbReference type="STRING" id="886293.Sinac_6064"/>
<dbReference type="Proteomes" id="UP000010798">
    <property type="component" value="Chromosome"/>
</dbReference>
<sequence length="143" mass="15804">MSVSNHSIPVAVDRPVSRDSGNRQASTSESLKPPAAYFTPPIDIHESPDGLILEADLPGATENQVSIQLEDNVLSLSAQVNTSTPEGSRILHQEYQVGDFYRSFILSDEVDRSRITAELRNGVLRLILPKAERVKTHRIEIKS</sequence>
<evidence type="ECO:0000256" key="2">
    <source>
        <dbReference type="RuleBase" id="RU003616"/>
    </source>
</evidence>
<dbReference type="Pfam" id="PF00011">
    <property type="entry name" value="HSP20"/>
    <property type="match status" value="1"/>
</dbReference>
<reference evidence="5 6" key="1">
    <citation type="submission" date="2012-02" db="EMBL/GenBank/DDBJ databases">
        <title>Complete sequence of chromosome of Singulisphaera acidiphila DSM 18658.</title>
        <authorList>
            <consortium name="US DOE Joint Genome Institute (JGI-PGF)"/>
            <person name="Lucas S."/>
            <person name="Copeland A."/>
            <person name="Lapidus A."/>
            <person name="Glavina del Rio T."/>
            <person name="Dalin E."/>
            <person name="Tice H."/>
            <person name="Bruce D."/>
            <person name="Goodwin L."/>
            <person name="Pitluck S."/>
            <person name="Peters L."/>
            <person name="Ovchinnikova G."/>
            <person name="Chertkov O."/>
            <person name="Kyrpides N."/>
            <person name="Mavromatis K."/>
            <person name="Ivanova N."/>
            <person name="Brettin T."/>
            <person name="Detter J.C."/>
            <person name="Han C."/>
            <person name="Larimer F."/>
            <person name="Land M."/>
            <person name="Hauser L."/>
            <person name="Markowitz V."/>
            <person name="Cheng J.-F."/>
            <person name="Hugenholtz P."/>
            <person name="Woyke T."/>
            <person name="Wu D."/>
            <person name="Tindall B."/>
            <person name="Pomrenke H."/>
            <person name="Brambilla E."/>
            <person name="Klenk H.-P."/>
            <person name="Eisen J.A."/>
        </authorList>
    </citation>
    <scope>NUCLEOTIDE SEQUENCE [LARGE SCALE GENOMIC DNA]</scope>
    <source>
        <strain evidence="6">ATCC BAA-1392 / DSM 18658 / VKM B-2454 / MOB10</strain>
    </source>
</reference>
<dbReference type="SUPFAM" id="SSF49764">
    <property type="entry name" value="HSP20-like chaperones"/>
    <property type="match status" value="1"/>
</dbReference>
<protein>
    <submittedName>
        <fullName evidence="5">Molecular chaperone (Small heat shock protein)</fullName>
    </submittedName>
</protein>
<evidence type="ECO:0000313" key="5">
    <source>
        <dbReference type="EMBL" id="AGA30170.1"/>
    </source>
</evidence>
<keyword evidence="6" id="KW-1185">Reference proteome</keyword>
<dbReference type="Gene3D" id="2.60.40.790">
    <property type="match status" value="1"/>
</dbReference>
<name>L0DMW4_SINAD</name>
<evidence type="ECO:0000259" key="4">
    <source>
        <dbReference type="PROSITE" id="PS01031"/>
    </source>
</evidence>
<dbReference type="EMBL" id="CP003364">
    <property type="protein sequence ID" value="AGA30170.1"/>
    <property type="molecule type" value="Genomic_DNA"/>
</dbReference>
<feature type="region of interest" description="Disordered" evidence="3">
    <location>
        <begin position="1"/>
        <end position="43"/>
    </location>
</feature>
<dbReference type="HOGENOM" id="CLU_046737_9_3_0"/>
<keyword evidence="5" id="KW-0346">Stress response</keyword>